<dbReference type="AlphaFoldDB" id="K9IWG3"/>
<evidence type="ECO:0000256" key="2">
    <source>
        <dbReference type="SAM" id="SignalP"/>
    </source>
</evidence>
<evidence type="ECO:0000256" key="1">
    <source>
        <dbReference type="SAM" id="Phobius"/>
    </source>
</evidence>
<evidence type="ECO:0000313" key="3">
    <source>
        <dbReference type="EMBL" id="JAA45116.1"/>
    </source>
</evidence>
<keyword evidence="1" id="KW-0812">Transmembrane</keyword>
<sequence length="141" mass="16016">MLEPWVAWCVLLPGCFSQFICTQMWDSLPPHSPPWSSSCCLLQVLTARLPLSAPPTSLHQCFFFNSLVVGLNIQFFCQFWLFFAFKFVLLVVRGGTVCLPTPPCWPEVSLEGAGFRHTEFVAQLKKSDFSVLSLKTYFPLF</sequence>
<evidence type="ECO:0008006" key="4">
    <source>
        <dbReference type="Google" id="ProtNLM"/>
    </source>
</evidence>
<feature type="signal peptide" evidence="2">
    <location>
        <begin position="1"/>
        <end position="17"/>
    </location>
</feature>
<feature type="transmembrane region" description="Helical" evidence="1">
    <location>
        <begin position="62"/>
        <end position="83"/>
    </location>
</feature>
<accession>K9IWG3</accession>
<keyword evidence="2" id="KW-0732">Signal</keyword>
<feature type="chain" id="PRO_5003932303" description="Secreted protein" evidence="2">
    <location>
        <begin position="18"/>
        <end position="141"/>
    </location>
</feature>
<organism evidence="3">
    <name type="scientific">Desmodus rotundus</name>
    <name type="common">Vampire bat</name>
    <dbReference type="NCBI Taxonomy" id="9430"/>
    <lineage>
        <taxon>Eukaryota</taxon>
        <taxon>Metazoa</taxon>
        <taxon>Chordata</taxon>
        <taxon>Craniata</taxon>
        <taxon>Vertebrata</taxon>
        <taxon>Euteleostomi</taxon>
        <taxon>Mammalia</taxon>
        <taxon>Eutheria</taxon>
        <taxon>Laurasiatheria</taxon>
        <taxon>Chiroptera</taxon>
        <taxon>Yangochiroptera</taxon>
        <taxon>Phyllostomidae</taxon>
        <taxon>Desmodontinae</taxon>
        <taxon>Desmodus</taxon>
    </lineage>
</organism>
<reference evidence="3" key="1">
    <citation type="submission" date="2012-11" db="EMBL/GenBank/DDBJ databases">
        <title>The Vampirome: Transcriptome and Proteome Analysis of the Submandibular and Accessory Glands of the Vampire Bat and Vector of Human Rabies, Desmodus rotundus.</title>
        <authorList>
            <person name="Francischetti I.M.B."/>
            <person name="Assumpcao T.C.F."/>
            <person name="Ma D."/>
            <person name="Vicente E.C."/>
            <person name="Ribeiro J.M.C."/>
        </authorList>
    </citation>
    <scope>NUCLEOTIDE SEQUENCE</scope>
    <source>
        <tissue evidence="3">Salivary gland</tissue>
    </source>
</reference>
<dbReference type="EMBL" id="GABZ01008409">
    <property type="protein sequence ID" value="JAA45116.1"/>
    <property type="molecule type" value="mRNA"/>
</dbReference>
<keyword evidence="1" id="KW-1133">Transmembrane helix</keyword>
<keyword evidence="1" id="KW-0472">Membrane</keyword>
<protein>
    <recommendedName>
        <fullName evidence="4">Secreted protein</fullName>
    </recommendedName>
</protein>
<name>K9IWG3_DESRO</name>
<proteinExistence type="evidence at transcript level"/>